<dbReference type="Gene3D" id="3.40.50.620">
    <property type="entry name" value="HUPs"/>
    <property type="match status" value="1"/>
</dbReference>
<dbReference type="Proteomes" id="UP000325081">
    <property type="component" value="Unassembled WGS sequence"/>
</dbReference>
<keyword evidence="6" id="KW-0819">tRNA processing</keyword>
<comment type="catalytic activity">
    <reaction evidence="11">
        <text>5-taurinomethyluridine(34) in tRNA + S-sulfanyl-L-cysteinyl-[protein] + AH2 + ATP = 5-taurinomethyl-2-thiouridine(34) in tRNA + L-cysteinyl-[protein] + A + AMP + diphosphate + H(+)</text>
        <dbReference type="Rhea" id="RHEA:47040"/>
        <dbReference type="Rhea" id="RHEA-COMP:10131"/>
        <dbReference type="Rhea" id="RHEA-COMP:11726"/>
        <dbReference type="Rhea" id="RHEA-COMP:11732"/>
        <dbReference type="Rhea" id="RHEA-COMP:11733"/>
        <dbReference type="ChEBI" id="CHEBI:13193"/>
        <dbReference type="ChEBI" id="CHEBI:15378"/>
        <dbReference type="ChEBI" id="CHEBI:17499"/>
        <dbReference type="ChEBI" id="CHEBI:29950"/>
        <dbReference type="ChEBI" id="CHEBI:30616"/>
        <dbReference type="ChEBI" id="CHEBI:33019"/>
        <dbReference type="ChEBI" id="CHEBI:61963"/>
        <dbReference type="ChEBI" id="CHEBI:87171"/>
        <dbReference type="ChEBI" id="CHEBI:87172"/>
        <dbReference type="ChEBI" id="CHEBI:456215"/>
        <dbReference type="EC" id="2.8.1.14"/>
    </reaction>
</comment>
<protein>
    <recommendedName>
        <fullName evidence="3">tRNA-5-taurinomethyluridine 2-sulfurtransferase</fullName>
        <ecNumber evidence="3">2.8.1.14</ecNumber>
    </recommendedName>
</protein>
<organism evidence="14 15">
    <name type="scientific">Striga asiatica</name>
    <name type="common">Asiatic witchweed</name>
    <name type="synonym">Buchnera asiatica</name>
    <dbReference type="NCBI Taxonomy" id="4170"/>
    <lineage>
        <taxon>Eukaryota</taxon>
        <taxon>Viridiplantae</taxon>
        <taxon>Streptophyta</taxon>
        <taxon>Embryophyta</taxon>
        <taxon>Tracheophyta</taxon>
        <taxon>Spermatophyta</taxon>
        <taxon>Magnoliopsida</taxon>
        <taxon>eudicotyledons</taxon>
        <taxon>Gunneridae</taxon>
        <taxon>Pentapetalae</taxon>
        <taxon>asterids</taxon>
        <taxon>lamiids</taxon>
        <taxon>Lamiales</taxon>
        <taxon>Orobanchaceae</taxon>
        <taxon>Buchnereae</taxon>
        <taxon>Striga</taxon>
    </lineage>
</organism>
<evidence type="ECO:0000256" key="2">
    <source>
        <dbReference type="ARBA" id="ARBA00006191"/>
    </source>
</evidence>
<dbReference type="GO" id="GO:0005524">
    <property type="term" value="F:ATP binding"/>
    <property type="evidence" value="ECO:0007669"/>
    <property type="project" value="UniProtKB-KW"/>
</dbReference>
<evidence type="ECO:0000256" key="8">
    <source>
        <dbReference type="ARBA" id="ARBA00022840"/>
    </source>
</evidence>
<dbReference type="Gene3D" id="2.30.30.280">
    <property type="entry name" value="Adenine nucleotide alpha hydrolases-like domains"/>
    <property type="match status" value="1"/>
</dbReference>
<gene>
    <name evidence="14" type="ORF">STAS_23036</name>
</gene>
<proteinExistence type="inferred from homology"/>
<dbReference type="GO" id="GO:0000049">
    <property type="term" value="F:tRNA binding"/>
    <property type="evidence" value="ECO:0007669"/>
    <property type="project" value="UniProtKB-KW"/>
</dbReference>
<dbReference type="GO" id="GO:0008033">
    <property type="term" value="P:tRNA processing"/>
    <property type="evidence" value="ECO:0007669"/>
    <property type="project" value="UniProtKB-KW"/>
</dbReference>
<sequence>MPLSSTLMSTLSSLYFPPKSLFPKTYSTANALRHFLSLYPAKSLPLFTNFRPLSSLSAPSAVESEPLSSPSITPAVKTIDPLYLSCCLPERKPLKVAVLISGGVDSSVALRLLHAAGHSCTGFYLKIWFQEDFDNFWSECPWEEDLKYARTVCDQVDVPLEVVHLTDEYWNNVVSYIIDEYRYGRTPNPDVLCNTRIKFGAFVEAIGGMSFDFIASGHYAKSQLERLLFPLGCIRKEEVRGLARIFELPNQDRKDSQGICFLGKIKFSEFVARHIGEKEGVILEAETGDFLGTHKGFWFYTIGQRQGLRLPGGPWYVVEKDVENNVVFVSRNYFSVDKRRRVFRVGSLRWLNGAPPGQATQIQCKVRHGPDFYTCDLSLEEVDANGHEIGVVRLSKDDQGLAAGQFAAFYQDSTCLGSGVILESWDDQGFPVCDRALEIAKIEDKSQLGKPVKIKAVADSSNSKEEKDTLTSLDCEAQCLQTL</sequence>
<dbReference type="GO" id="GO:0061708">
    <property type="term" value="F:tRNA-5-taurinomethyluridine 2-sulfurtransferase"/>
    <property type="evidence" value="ECO:0007669"/>
    <property type="project" value="UniProtKB-EC"/>
</dbReference>
<comment type="caution">
    <text evidence="14">The sequence shown here is derived from an EMBL/GenBank/DDBJ whole genome shotgun (WGS) entry which is preliminary data.</text>
</comment>
<evidence type="ECO:0000256" key="6">
    <source>
        <dbReference type="ARBA" id="ARBA00022694"/>
    </source>
</evidence>
<dbReference type="AlphaFoldDB" id="A0A5A7QMH0"/>
<evidence type="ECO:0000256" key="7">
    <source>
        <dbReference type="ARBA" id="ARBA00022741"/>
    </source>
</evidence>
<dbReference type="Pfam" id="PF03054">
    <property type="entry name" value="tRNA_Me_trans"/>
    <property type="match status" value="1"/>
</dbReference>
<dbReference type="InterPro" id="IPR004506">
    <property type="entry name" value="MnmA-like"/>
</dbReference>
<dbReference type="PANTHER" id="PTHR43052">
    <property type="match status" value="1"/>
</dbReference>
<dbReference type="InterPro" id="IPR046885">
    <property type="entry name" value="MnmA-like_C"/>
</dbReference>
<keyword evidence="8" id="KW-0067">ATP-binding</keyword>
<keyword evidence="7" id="KW-0547">Nucleotide-binding</keyword>
<comment type="similarity">
    <text evidence="2">Belongs to the MnmA/TRMU family.</text>
</comment>
<keyword evidence="4" id="KW-0820">tRNA-binding</keyword>
<dbReference type="InterPro" id="IPR046884">
    <property type="entry name" value="MnmA-like_central"/>
</dbReference>
<evidence type="ECO:0000259" key="12">
    <source>
        <dbReference type="Pfam" id="PF20258"/>
    </source>
</evidence>
<reference evidence="15" key="1">
    <citation type="journal article" date="2019" name="Curr. Biol.">
        <title>Genome Sequence of Striga asiatica Provides Insight into the Evolution of Plant Parasitism.</title>
        <authorList>
            <person name="Yoshida S."/>
            <person name="Kim S."/>
            <person name="Wafula E.K."/>
            <person name="Tanskanen J."/>
            <person name="Kim Y.M."/>
            <person name="Honaas L."/>
            <person name="Yang Z."/>
            <person name="Spallek T."/>
            <person name="Conn C.E."/>
            <person name="Ichihashi Y."/>
            <person name="Cheong K."/>
            <person name="Cui S."/>
            <person name="Der J.P."/>
            <person name="Gundlach H."/>
            <person name="Jiao Y."/>
            <person name="Hori C."/>
            <person name="Ishida J.K."/>
            <person name="Kasahara H."/>
            <person name="Kiba T."/>
            <person name="Kim M.S."/>
            <person name="Koo N."/>
            <person name="Laohavisit A."/>
            <person name="Lee Y.H."/>
            <person name="Lumba S."/>
            <person name="McCourt P."/>
            <person name="Mortimer J.C."/>
            <person name="Mutuku J.M."/>
            <person name="Nomura T."/>
            <person name="Sasaki-Sekimoto Y."/>
            <person name="Seto Y."/>
            <person name="Wang Y."/>
            <person name="Wakatake T."/>
            <person name="Sakakibara H."/>
            <person name="Demura T."/>
            <person name="Yamaguchi S."/>
            <person name="Yoneyama K."/>
            <person name="Manabe R.I."/>
            <person name="Nelson D.C."/>
            <person name="Schulman A.H."/>
            <person name="Timko M.P."/>
            <person name="dePamphilis C.W."/>
            <person name="Choi D."/>
            <person name="Shirasu K."/>
        </authorList>
    </citation>
    <scope>NUCLEOTIDE SEQUENCE [LARGE SCALE GENOMIC DNA]</scope>
    <source>
        <strain evidence="15">cv. UVA1</strain>
    </source>
</reference>
<accession>A0A5A7QMH0</accession>
<keyword evidence="15" id="KW-1185">Reference proteome</keyword>
<evidence type="ECO:0000256" key="9">
    <source>
        <dbReference type="ARBA" id="ARBA00022884"/>
    </source>
</evidence>
<feature type="domain" description="tRNA-specific 2-thiouridylase MnmA-like C-terminal" evidence="12">
    <location>
        <begin position="341"/>
        <end position="421"/>
    </location>
</feature>
<name>A0A5A7QMH0_STRAF</name>
<dbReference type="Pfam" id="PF20259">
    <property type="entry name" value="tRNA_Me_trans_M"/>
    <property type="match status" value="1"/>
</dbReference>
<evidence type="ECO:0000313" key="15">
    <source>
        <dbReference type="Proteomes" id="UP000325081"/>
    </source>
</evidence>
<dbReference type="OrthoDB" id="3685at2759"/>
<evidence type="ECO:0000256" key="11">
    <source>
        <dbReference type="ARBA" id="ARBA00049564"/>
    </source>
</evidence>
<dbReference type="InterPro" id="IPR014729">
    <property type="entry name" value="Rossmann-like_a/b/a_fold"/>
</dbReference>
<evidence type="ECO:0000256" key="3">
    <source>
        <dbReference type="ARBA" id="ARBA00011953"/>
    </source>
</evidence>
<dbReference type="PANTHER" id="PTHR43052:SF1">
    <property type="entry name" value="TRNA-5-TAURINOMETHYLURIDINE 2-SULFURTRANSFERASE"/>
    <property type="match status" value="1"/>
</dbReference>
<evidence type="ECO:0000259" key="13">
    <source>
        <dbReference type="Pfam" id="PF20259"/>
    </source>
</evidence>
<keyword evidence="5" id="KW-0808">Transferase</keyword>
<dbReference type="FunFam" id="2.30.30.280:FF:000001">
    <property type="entry name" value="tRNA-specific 2-thiouridylase MnmA"/>
    <property type="match status" value="1"/>
</dbReference>
<dbReference type="InterPro" id="IPR051305">
    <property type="entry name" value="tRNA_2-thiouridylase_MnmA"/>
</dbReference>
<dbReference type="EC" id="2.8.1.14" evidence="3"/>
<evidence type="ECO:0000256" key="1">
    <source>
        <dbReference type="ARBA" id="ARBA00003986"/>
    </source>
</evidence>
<evidence type="ECO:0000256" key="5">
    <source>
        <dbReference type="ARBA" id="ARBA00022679"/>
    </source>
</evidence>
<comment type="function">
    <text evidence="1">Catalyzes the 2-thiolation of uridine at the wobble position (U34) of mitochondrial tRNA(Lys), tRNA(Glu) and tRNA(Gln). Required for the formation of 5-taurinomethyl-2-thiouridine (tm5s2U) of mitochondrial tRNA(Lys), tRNA(Glu), and tRNA(Gln) at the wobble position. ATP is required to activate the C2 atom of the wobble base.</text>
</comment>
<dbReference type="Gene3D" id="2.40.30.10">
    <property type="entry name" value="Translation factors"/>
    <property type="match status" value="1"/>
</dbReference>
<dbReference type="CDD" id="cd01998">
    <property type="entry name" value="MnmA_TRMU-like"/>
    <property type="match status" value="1"/>
</dbReference>
<evidence type="ECO:0000256" key="4">
    <source>
        <dbReference type="ARBA" id="ARBA00022555"/>
    </source>
</evidence>
<keyword evidence="10" id="KW-1015">Disulfide bond</keyword>
<evidence type="ECO:0000256" key="10">
    <source>
        <dbReference type="ARBA" id="ARBA00023157"/>
    </source>
</evidence>
<dbReference type="InterPro" id="IPR023382">
    <property type="entry name" value="MnmA-like_central_sf"/>
</dbReference>
<dbReference type="EMBL" id="BKCP01007404">
    <property type="protein sequence ID" value="GER46052.1"/>
    <property type="molecule type" value="Genomic_DNA"/>
</dbReference>
<feature type="domain" description="tRNA-specific 2-thiouridylase MnmA-like central" evidence="13">
    <location>
        <begin position="269"/>
        <end position="331"/>
    </location>
</feature>
<evidence type="ECO:0000313" key="14">
    <source>
        <dbReference type="EMBL" id="GER46052.1"/>
    </source>
</evidence>
<dbReference type="SUPFAM" id="SSF52402">
    <property type="entry name" value="Adenine nucleotide alpha hydrolases-like"/>
    <property type="match status" value="1"/>
</dbReference>
<dbReference type="Pfam" id="PF20258">
    <property type="entry name" value="tRNA_Me_trans_C"/>
    <property type="match status" value="1"/>
</dbReference>
<keyword evidence="9" id="KW-0694">RNA-binding</keyword>